<dbReference type="CDD" id="cd12148">
    <property type="entry name" value="fungal_TF_MHR"/>
    <property type="match status" value="1"/>
</dbReference>
<dbReference type="VEuPathDB" id="FungiDB:B9J08_000710"/>
<dbReference type="Gene3D" id="4.10.240.10">
    <property type="entry name" value="Zn(2)-C6 fungal-type DNA-binding domain"/>
    <property type="match status" value="1"/>
</dbReference>
<dbReference type="GO" id="GO:0008270">
    <property type="term" value="F:zinc ion binding"/>
    <property type="evidence" value="ECO:0007669"/>
    <property type="project" value="InterPro"/>
</dbReference>
<dbReference type="PROSITE" id="PS00463">
    <property type="entry name" value="ZN2_CY6_FUNGAL_1"/>
    <property type="match status" value="1"/>
</dbReference>
<protein>
    <recommendedName>
        <fullName evidence="3">Zn(2)-C6 fungal-type domain-containing protein</fullName>
    </recommendedName>
</protein>
<evidence type="ECO:0000256" key="2">
    <source>
        <dbReference type="ARBA" id="ARBA00023242"/>
    </source>
</evidence>
<dbReference type="Proteomes" id="UP000037122">
    <property type="component" value="Unassembled WGS sequence"/>
</dbReference>
<keyword evidence="1" id="KW-0479">Metal-binding</keyword>
<dbReference type="VEuPathDB" id="FungiDB:CJI96_0003389"/>
<gene>
    <name evidence="4" type="ORF">QG37_01554</name>
</gene>
<dbReference type="CDD" id="cd00067">
    <property type="entry name" value="GAL4"/>
    <property type="match status" value="1"/>
</dbReference>
<evidence type="ECO:0000313" key="5">
    <source>
        <dbReference type="Proteomes" id="UP000037122"/>
    </source>
</evidence>
<dbReference type="AlphaFoldDB" id="A0A0L0P4R6"/>
<dbReference type="PROSITE" id="PS50048">
    <property type="entry name" value="ZN2_CY6_FUNGAL_2"/>
    <property type="match status" value="1"/>
</dbReference>
<dbReference type="Pfam" id="PF04082">
    <property type="entry name" value="Fungal_trans"/>
    <property type="match status" value="1"/>
</dbReference>
<evidence type="ECO:0000259" key="3">
    <source>
        <dbReference type="PROSITE" id="PS50048"/>
    </source>
</evidence>
<sequence length="705" mass="79943">MDKPKPLKVFGRSHYACTRCKLSKIKCSGEKPACANCKAVNKENQCVYPSRDRKIVIMESDLNKLHEKVKMLEELVKCQAAYTDQQGQLPRLNSPLVQHRTISGQLMAAPELYLLPDAENDRVPLKVLLLCRHQLPDQSYTWQLLNAVSLTYSREFYIIDLEALHPLVSRIYAFFSVPKLESVPPHEHIPAISLSYFFGLLAFGEQMKNMTLDLLPPSIAAATGEGHRFPGIDYYSTAARLFSLTHEDTSVQFIQSSLILGLYGCNLNRYNTVNNYFGVAVRSAVANGYHRQMAPPRQLTPEQRHSHHVFEEKTKRLWWSIFVIDVVWAAKMNMPAYIDYTDTDVALPNESPLMDLHDNFNTEILEANVHLAKFIAKYNRLIYGPSIRTFSINYINTEQFNQKLLIKNVINSLNDLQMLFEVPTLSHYKHVNIISLPDRNVANLFLRYGQMTILITKPLLSLILNKGTRSSMSEPEKVMDAIAKVSTTAARSVETLLKLYEYNKLFVLGFWDSQHLLSALLLLVMATVAGVHYENLNKATALLKYMADNLNINAANAMQKLVQVNHFLSRIPEMNLRLDLELDITHFVTKKSPSITDQKNGNDHIEFFNPFSDMKLGVSFVSSIKSPHIPLYEQFGFHNMSPTSQEALFDMIATLQSWDNFRGLPIHVYGTGATAELEPCSQHPQQQLSAPGSSNFKIGSIIQGE</sequence>
<dbReference type="InterPro" id="IPR007219">
    <property type="entry name" value="XnlR_reg_dom"/>
</dbReference>
<keyword evidence="2" id="KW-0539">Nucleus</keyword>
<dbReference type="InterPro" id="IPR001138">
    <property type="entry name" value="Zn2Cys6_DnaBD"/>
</dbReference>
<reference evidence="5" key="1">
    <citation type="journal article" date="2015" name="BMC Genomics">
        <title>Draft genome of a commonly misdiagnosed multidrug resistant pathogen Candida auris.</title>
        <authorList>
            <person name="Chatterjee S."/>
            <person name="Alampalli S.V."/>
            <person name="Nageshan R.K."/>
            <person name="Chettiar S.T."/>
            <person name="Joshi S."/>
            <person name="Tatu U.S."/>
        </authorList>
    </citation>
    <scope>NUCLEOTIDE SEQUENCE [LARGE SCALE GENOMIC DNA]</scope>
    <source>
        <strain evidence="5">6684</strain>
    </source>
</reference>
<evidence type="ECO:0000256" key="1">
    <source>
        <dbReference type="ARBA" id="ARBA00022723"/>
    </source>
</evidence>
<dbReference type="InterPro" id="IPR036864">
    <property type="entry name" value="Zn2-C6_fun-type_DNA-bd_sf"/>
</dbReference>
<accession>A0A0L0P4R6</accession>
<dbReference type="Pfam" id="PF00172">
    <property type="entry name" value="Zn_clus"/>
    <property type="match status" value="1"/>
</dbReference>
<dbReference type="VEuPathDB" id="FungiDB:CJJ07_000547"/>
<dbReference type="EMBL" id="LGST01000012">
    <property type="protein sequence ID" value="KNE01367.1"/>
    <property type="molecule type" value="Genomic_DNA"/>
</dbReference>
<dbReference type="VEuPathDB" id="FungiDB:QG37_01554"/>
<dbReference type="GO" id="GO:0003677">
    <property type="term" value="F:DNA binding"/>
    <property type="evidence" value="ECO:0007669"/>
    <property type="project" value="InterPro"/>
</dbReference>
<feature type="domain" description="Zn(2)-C6 fungal-type" evidence="3">
    <location>
        <begin position="16"/>
        <end position="48"/>
    </location>
</feature>
<dbReference type="PANTHER" id="PTHR46910">
    <property type="entry name" value="TRANSCRIPTION FACTOR PDR1"/>
    <property type="match status" value="1"/>
</dbReference>
<comment type="caution">
    <text evidence="4">The sequence shown here is derived from an EMBL/GenBank/DDBJ whole genome shotgun (WGS) entry which is preliminary data.</text>
</comment>
<organism evidence="4 5">
    <name type="scientific">Candidozyma auris</name>
    <name type="common">Yeast</name>
    <name type="synonym">Candida auris</name>
    <dbReference type="NCBI Taxonomy" id="498019"/>
    <lineage>
        <taxon>Eukaryota</taxon>
        <taxon>Fungi</taxon>
        <taxon>Dikarya</taxon>
        <taxon>Ascomycota</taxon>
        <taxon>Saccharomycotina</taxon>
        <taxon>Pichiomycetes</taxon>
        <taxon>Metschnikowiaceae</taxon>
        <taxon>Candidozyma</taxon>
    </lineage>
</organism>
<dbReference type="VEuPathDB" id="FungiDB:CJI97_000711"/>
<dbReference type="PANTHER" id="PTHR46910:SF39">
    <property type="entry name" value="ZN(II)2CYS6 TRANSCRIPTION FACTOR (EUROFUNG)"/>
    <property type="match status" value="1"/>
</dbReference>
<dbReference type="GO" id="GO:0000981">
    <property type="term" value="F:DNA-binding transcription factor activity, RNA polymerase II-specific"/>
    <property type="evidence" value="ECO:0007669"/>
    <property type="project" value="InterPro"/>
</dbReference>
<dbReference type="GO" id="GO:0006351">
    <property type="term" value="P:DNA-templated transcription"/>
    <property type="evidence" value="ECO:0007669"/>
    <property type="project" value="InterPro"/>
</dbReference>
<name>A0A0L0P4R6_CANAR</name>
<dbReference type="SMART" id="SM00066">
    <property type="entry name" value="GAL4"/>
    <property type="match status" value="1"/>
</dbReference>
<dbReference type="SUPFAM" id="SSF57701">
    <property type="entry name" value="Zn2/Cys6 DNA-binding domain"/>
    <property type="match status" value="1"/>
</dbReference>
<evidence type="ECO:0000313" key="4">
    <source>
        <dbReference type="EMBL" id="KNE01367.1"/>
    </source>
</evidence>
<dbReference type="SMART" id="SM00906">
    <property type="entry name" value="Fungal_trans"/>
    <property type="match status" value="1"/>
</dbReference>
<dbReference type="InterPro" id="IPR050987">
    <property type="entry name" value="AtrR-like"/>
</dbReference>
<dbReference type="VEuPathDB" id="FungiDB:CJJ09_002670"/>
<proteinExistence type="predicted"/>